<keyword evidence="7 16" id="KW-0808">Transferase</keyword>
<evidence type="ECO:0000256" key="9">
    <source>
        <dbReference type="ARBA" id="ARBA00022741"/>
    </source>
</evidence>
<comment type="catalytic activity">
    <reaction evidence="14">
        <text>pyruvate + ATP + H2O = phosphoenolpyruvate + AMP + phosphate + 2 H(+)</text>
        <dbReference type="Rhea" id="RHEA:11364"/>
        <dbReference type="ChEBI" id="CHEBI:15361"/>
        <dbReference type="ChEBI" id="CHEBI:15377"/>
        <dbReference type="ChEBI" id="CHEBI:15378"/>
        <dbReference type="ChEBI" id="CHEBI:30616"/>
        <dbReference type="ChEBI" id="CHEBI:43474"/>
        <dbReference type="ChEBI" id="CHEBI:58702"/>
        <dbReference type="ChEBI" id="CHEBI:456215"/>
        <dbReference type="EC" id="2.7.9.2"/>
    </reaction>
</comment>
<keyword evidence="10" id="KW-0418">Kinase</keyword>
<evidence type="ECO:0000256" key="6">
    <source>
        <dbReference type="ARBA" id="ARBA00021623"/>
    </source>
</evidence>
<comment type="similarity">
    <text evidence="4">Belongs to the PEP-utilizing enzyme family.</text>
</comment>
<evidence type="ECO:0000313" key="16">
    <source>
        <dbReference type="EMBL" id="EMS80056.1"/>
    </source>
</evidence>
<evidence type="ECO:0000256" key="12">
    <source>
        <dbReference type="ARBA" id="ARBA00022842"/>
    </source>
</evidence>
<evidence type="ECO:0000256" key="5">
    <source>
        <dbReference type="ARBA" id="ARBA00011996"/>
    </source>
</evidence>
<dbReference type="AlphaFoldDB" id="S0G6G9"/>
<feature type="domain" description="Pyruvate phosphate dikinase AMP/ATP-binding" evidence="15">
    <location>
        <begin position="20"/>
        <end position="343"/>
    </location>
</feature>
<dbReference type="Pfam" id="PF01326">
    <property type="entry name" value="PPDK_N"/>
    <property type="match status" value="1"/>
</dbReference>
<comment type="function">
    <text evidence="2">Catalyzes the phosphorylation of pyruvate to phosphoenolpyruvate.</text>
</comment>
<comment type="pathway">
    <text evidence="3">Carbohydrate biosynthesis; gluconeogenesis.</text>
</comment>
<dbReference type="GO" id="GO:0008986">
    <property type="term" value="F:pyruvate, water dikinase activity"/>
    <property type="evidence" value="ECO:0007669"/>
    <property type="project" value="UniProtKB-EC"/>
</dbReference>
<gene>
    <name evidence="16" type="ORF">Dpo_3c01990</name>
</gene>
<dbReference type="Proteomes" id="UP000014216">
    <property type="component" value="Unassembled WGS sequence"/>
</dbReference>
<proteinExistence type="inferred from homology"/>
<dbReference type="RefSeq" id="WP_006965393.1">
    <property type="nucleotide sequence ID" value="NZ_APJX01000003.1"/>
</dbReference>
<evidence type="ECO:0000313" key="17">
    <source>
        <dbReference type="Proteomes" id="UP000014216"/>
    </source>
</evidence>
<evidence type="ECO:0000256" key="13">
    <source>
        <dbReference type="ARBA" id="ARBA00033470"/>
    </source>
</evidence>
<dbReference type="SUPFAM" id="SSF56059">
    <property type="entry name" value="Glutathione synthetase ATP-binding domain-like"/>
    <property type="match status" value="1"/>
</dbReference>
<keyword evidence="12" id="KW-0460">Magnesium</keyword>
<dbReference type="Gene3D" id="3.30.1490.20">
    <property type="entry name" value="ATP-grasp fold, A domain"/>
    <property type="match status" value="1"/>
</dbReference>
<dbReference type="FunFam" id="3.30.1490.20:FF:000010">
    <property type="entry name" value="Phosphoenolpyruvate synthase"/>
    <property type="match status" value="1"/>
</dbReference>
<dbReference type="EMBL" id="APJX01000003">
    <property type="protein sequence ID" value="EMS80056.1"/>
    <property type="molecule type" value="Genomic_DNA"/>
</dbReference>
<keyword evidence="9" id="KW-0547">Nucleotide-binding</keyword>
<sequence>MEKRHDYVLWFEECNLESIPIVGGKNASLGELLSAEIPVPPGFALTTKAYKRFLEQGGIKKEIFKILEDIKPNDMDSGEIASKKIRALIENTPIDENLQDYMGEFYRQLSKKCHVPAVPVAVRSSATAEDLPGASFAGQQDTFLWIRGIDDVFTHVKKCWSSLFAARAIYYRTKMGFPHDKVEISVGVQKMANAWVAGVMFTLNPASGDRASVAIDANWGFGESVVSGECTPDNFIVNKISNEIIKKTISHKTFLYTRNPEKHCIIKQDVPAERQDTQCVVDLDVIELAKIGKKIETHYGKAMDIEWAIDKDTPGKAKIMILQSRPETVWSDKKVTPVMSKRSSALEHICAGLVAGRKVSN</sequence>
<evidence type="ECO:0000256" key="11">
    <source>
        <dbReference type="ARBA" id="ARBA00022840"/>
    </source>
</evidence>
<evidence type="ECO:0000256" key="2">
    <source>
        <dbReference type="ARBA" id="ARBA00002988"/>
    </source>
</evidence>
<reference evidence="16 17" key="1">
    <citation type="journal article" date="2013" name="Genome Announc.">
        <title>Draft Genome Sequence of Desulfotignum phosphitoxidans DSM 13687 Strain FiPS-3.</title>
        <authorList>
            <person name="Poehlein A."/>
            <person name="Daniel R."/>
            <person name="Simeonova D.D."/>
        </authorList>
    </citation>
    <scope>NUCLEOTIDE SEQUENCE [LARGE SCALE GENOMIC DNA]</scope>
    <source>
        <strain evidence="16 17">DSM 13687</strain>
    </source>
</reference>
<keyword evidence="16" id="KW-0670">Pyruvate</keyword>
<keyword evidence="11" id="KW-0067">ATP-binding</keyword>
<protein>
    <recommendedName>
        <fullName evidence="6">Phosphoenolpyruvate synthase</fullName>
        <ecNumber evidence="5">2.7.9.2</ecNumber>
    </recommendedName>
    <alternativeName>
        <fullName evidence="13">Pyruvate, water dikinase</fullName>
    </alternativeName>
</protein>
<evidence type="ECO:0000256" key="4">
    <source>
        <dbReference type="ARBA" id="ARBA00007837"/>
    </source>
</evidence>
<name>S0G6G9_9BACT</name>
<dbReference type="GO" id="GO:0005524">
    <property type="term" value="F:ATP binding"/>
    <property type="evidence" value="ECO:0007669"/>
    <property type="project" value="UniProtKB-KW"/>
</dbReference>
<dbReference type="UniPathway" id="UPA00138"/>
<dbReference type="EC" id="2.7.9.2" evidence="5"/>
<dbReference type="PATRIC" id="fig|1286635.3.peg.1764"/>
<evidence type="ECO:0000256" key="10">
    <source>
        <dbReference type="ARBA" id="ARBA00022777"/>
    </source>
</evidence>
<evidence type="ECO:0000259" key="15">
    <source>
        <dbReference type="Pfam" id="PF01326"/>
    </source>
</evidence>
<dbReference type="PANTHER" id="PTHR43030">
    <property type="entry name" value="PHOSPHOENOLPYRUVATE SYNTHASE"/>
    <property type="match status" value="1"/>
</dbReference>
<dbReference type="GO" id="GO:0006094">
    <property type="term" value="P:gluconeogenesis"/>
    <property type="evidence" value="ECO:0007669"/>
    <property type="project" value="UniProtKB-UniPathway"/>
</dbReference>
<evidence type="ECO:0000256" key="7">
    <source>
        <dbReference type="ARBA" id="ARBA00022679"/>
    </source>
</evidence>
<accession>S0G6G9</accession>
<comment type="caution">
    <text evidence="16">The sequence shown here is derived from an EMBL/GenBank/DDBJ whole genome shotgun (WGS) entry which is preliminary data.</text>
</comment>
<dbReference type="GO" id="GO:0046872">
    <property type="term" value="F:metal ion binding"/>
    <property type="evidence" value="ECO:0007669"/>
    <property type="project" value="UniProtKB-KW"/>
</dbReference>
<dbReference type="InterPro" id="IPR013815">
    <property type="entry name" value="ATP_grasp_subdomain_1"/>
</dbReference>
<evidence type="ECO:0000256" key="8">
    <source>
        <dbReference type="ARBA" id="ARBA00022723"/>
    </source>
</evidence>
<dbReference type="InterPro" id="IPR002192">
    <property type="entry name" value="PPDK_AMP/ATP-bd"/>
</dbReference>
<keyword evidence="8" id="KW-0479">Metal-binding</keyword>
<dbReference type="OrthoDB" id="9765468at2"/>
<comment type="cofactor">
    <cofactor evidence="1">
        <name>Mg(2+)</name>
        <dbReference type="ChEBI" id="CHEBI:18420"/>
    </cofactor>
</comment>
<dbReference type="Gene3D" id="3.30.470.20">
    <property type="entry name" value="ATP-grasp fold, B domain"/>
    <property type="match status" value="1"/>
</dbReference>
<evidence type="ECO:0000256" key="14">
    <source>
        <dbReference type="ARBA" id="ARBA00047700"/>
    </source>
</evidence>
<dbReference type="InterPro" id="IPR006319">
    <property type="entry name" value="PEP_synth"/>
</dbReference>
<dbReference type="PANTHER" id="PTHR43030:SF1">
    <property type="entry name" value="PHOSPHOENOLPYRUVATE SYNTHASE"/>
    <property type="match status" value="1"/>
</dbReference>
<evidence type="ECO:0000256" key="3">
    <source>
        <dbReference type="ARBA" id="ARBA00004742"/>
    </source>
</evidence>
<keyword evidence="17" id="KW-1185">Reference proteome</keyword>
<organism evidence="16 17">
    <name type="scientific">Desulfotignum phosphitoxidans DSM 13687</name>
    <dbReference type="NCBI Taxonomy" id="1286635"/>
    <lineage>
        <taxon>Bacteria</taxon>
        <taxon>Pseudomonadati</taxon>
        <taxon>Thermodesulfobacteriota</taxon>
        <taxon>Desulfobacteria</taxon>
        <taxon>Desulfobacterales</taxon>
        <taxon>Desulfobacteraceae</taxon>
        <taxon>Desulfotignum</taxon>
    </lineage>
</organism>
<evidence type="ECO:0000256" key="1">
    <source>
        <dbReference type="ARBA" id="ARBA00001946"/>
    </source>
</evidence>